<evidence type="ECO:0000313" key="1">
    <source>
        <dbReference type="EMBL" id="NGO75247.1"/>
    </source>
</evidence>
<accession>A0A6G4XEI5</accession>
<dbReference type="EMBL" id="JAAKZW010000011">
    <property type="protein sequence ID" value="NGO75247.1"/>
    <property type="molecule type" value="Genomic_DNA"/>
</dbReference>
<evidence type="ECO:0000313" key="2">
    <source>
        <dbReference type="Proteomes" id="UP000481109"/>
    </source>
</evidence>
<reference evidence="1 2" key="1">
    <citation type="submission" date="2020-02" db="EMBL/GenBank/DDBJ databases">
        <title>Whole-genome analyses of novel actinobacteria.</title>
        <authorList>
            <person name="Sahin N."/>
            <person name="Tokatli A."/>
        </authorList>
    </citation>
    <scope>NUCLEOTIDE SEQUENCE [LARGE SCALE GENOMIC DNA]</scope>
    <source>
        <strain evidence="1 2">YC504</strain>
    </source>
</reference>
<gene>
    <name evidence="1" type="ORF">G6045_06070</name>
</gene>
<comment type="caution">
    <text evidence="1">The sequence shown here is derived from an EMBL/GenBank/DDBJ whole genome shotgun (WGS) entry which is preliminary data.</text>
</comment>
<sequence>MLSLRSLAVAAHARLSGLAGEAYAVQWRAWRTAAENFQSALTVYAAREDVSALRAEVERRVKSAVPYPKSGS</sequence>
<protein>
    <submittedName>
        <fullName evidence="1">Uncharacterized protein</fullName>
    </submittedName>
</protein>
<keyword evidence="2" id="KW-1185">Reference proteome</keyword>
<dbReference type="AlphaFoldDB" id="A0A6G4XEI5"/>
<name>A0A6G4XEI5_9ACTN</name>
<dbReference type="Proteomes" id="UP000481109">
    <property type="component" value="Unassembled WGS sequence"/>
</dbReference>
<proteinExistence type="predicted"/>
<organism evidence="1 2">
    <name type="scientific">Streptomyces mesophilus</name>
    <dbReference type="NCBI Taxonomy" id="1775132"/>
    <lineage>
        <taxon>Bacteria</taxon>
        <taxon>Bacillati</taxon>
        <taxon>Actinomycetota</taxon>
        <taxon>Actinomycetes</taxon>
        <taxon>Kitasatosporales</taxon>
        <taxon>Streptomycetaceae</taxon>
        <taxon>Streptomyces</taxon>
    </lineage>
</organism>